<protein>
    <submittedName>
        <fullName evidence="2">Uncharacterized protein</fullName>
    </submittedName>
</protein>
<feature type="compositionally biased region" description="Basic and acidic residues" evidence="1">
    <location>
        <begin position="74"/>
        <end position="99"/>
    </location>
</feature>
<accession>A0AAD5GCH8</accession>
<feature type="compositionally biased region" description="Basic and acidic residues" evidence="1">
    <location>
        <begin position="293"/>
        <end position="307"/>
    </location>
</feature>
<dbReference type="PANTHER" id="PTHR47073:SF2">
    <property type="entry name" value="PROTEIN ANTI-SILENCING 1"/>
    <property type="match status" value="1"/>
</dbReference>
<feature type="compositionally biased region" description="Basic and acidic residues" evidence="1">
    <location>
        <begin position="52"/>
        <end position="67"/>
    </location>
</feature>
<sequence length="534" mass="60519">MDDKVGGLEVKYVFNREKTEKTIPFHQSISDTKEENPSETQQLSTKVVPYTLKDDAKQKRQDKDIHRLLVRNTNSKESDKPHDLPLQKIKFDDKCDEPGAARGSKKMTDMPSLKAIVDRADKGEKKVGTVSVEKVENKVRKTTPTDSDKLLDQPLMRFKSDDNKPPNGKRVELEVAYDSKRFKEMSSKKSMNGNKSKHEDESPADVNNLEASGTSGTIEDRKKRKILAKETSDDLEGNKLKKTRNDDGSFKVPTSKIGINTDVRDSVAISKGKSTSGIALDIPRNNKNNTYNKEGREEQSGESNKEFYETKSLKASTLSTNKVKKNAYREFVISPKPIAGSRRWFTRDHWEDKLKNAYKNGTAILLHNVDPDFNSGEVEGIISHAFNVNCDAEILQRTSVSSPHYAQAIIVLKTKEAAQRVLTKLDEECWMFSNGRNSFMPLVGTPCPLISTKMHSGFFGHFALDKARSKKQGEDKAVSTSHFSQPNTIEYEMAMEWRLLQLQSLKWWEKLHEQQGLELENLKNDLNENVDEDS</sequence>
<feature type="region of interest" description="Disordered" evidence="1">
    <location>
        <begin position="21"/>
        <end position="112"/>
    </location>
</feature>
<keyword evidence="3" id="KW-1185">Reference proteome</keyword>
<dbReference type="PANTHER" id="PTHR47073">
    <property type="entry name" value="PROTEIN ANTI-SILENCING 1"/>
    <property type="match status" value="1"/>
</dbReference>
<organism evidence="2 3">
    <name type="scientific">Ambrosia artemisiifolia</name>
    <name type="common">Common ragweed</name>
    <dbReference type="NCBI Taxonomy" id="4212"/>
    <lineage>
        <taxon>Eukaryota</taxon>
        <taxon>Viridiplantae</taxon>
        <taxon>Streptophyta</taxon>
        <taxon>Embryophyta</taxon>
        <taxon>Tracheophyta</taxon>
        <taxon>Spermatophyta</taxon>
        <taxon>Magnoliopsida</taxon>
        <taxon>eudicotyledons</taxon>
        <taxon>Gunneridae</taxon>
        <taxon>Pentapetalae</taxon>
        <taxon>asterids</taxon>
        <taxon>campanulids</taxon>
        <taxon>Asterales</taxon>
        <taxon>Asteraceae</taxon>
        <taxon>Asteroideae</taxon>
        <taxon>Heliantheae alliance</taxon>
        <taxon>Heliantheae</taxon>
        <taxon>Ambrosia</taxon>
    </lineage>
</organism>
<feature type="region of interest" description="Disordered" evidence="1">
    <location>
        <begin position="138"/>
        <end position="224"/>
    </location>
</feature>
<evidence type="ECO:0000256" key="1">
    <source>
        <dbReference type="SAM" id="MobiDB-lite"/>
    </source>
</evidence>
<feature type="compositionally biased region" description="Basic and acidic residues" evidence="1">
    <location>
        <begin position="158"/>
        <end position="187"/>
    </location>
</feature>
<evidence type="ECO:0000313" key="3">
    <source>
        <dbReference type="Proteomes" id="UP001206925"/>
    </source>
</evidence>
<dbReference type="AlphaFoldDB" id="A0AAD5GCH8"/>
<reference evidence="2" key="1">
    <citation type="submission" date="2022-06" db="EMBL/GenBank/DDBJ databases">
        <title>Uncovering the hologenomic basis of an extraordinary plant invasion.</title>
        <authorList>
            <person name="Bieker V.C."/>
            <person name="Martin M.D."/>
            <person name="Gilbert T."/>
            <person name="Hodgins K."/>
            <person name="Battlay P."/>
            <person name="Petersen B."/>
            <person name="Wilson J."/>
        </authorList>
    </citation>
    <scope>NUCLEOTIDE SEQUENCE</scope>
    <source>
        <strain evidence="2">AA19_3_7</strain>
        <tissue evidence="2">Leaf</tissue>
    </source>
</reference>
<feature type="region of interest" description="Disordered" evidence="1">
    <location>
        <begin position="279"/>
        <end position="307"/>
    </location>
</feature>
<comment type="caution">
    <text evidence="2">The sequence shown here is derived from an EMBL/GenBank/DDBJ whole genome shotgun (WGS) entry which is preliminary data.</text>
</comment>
<evidence type="ECO:0000313" key="2">
    <source>
        <dbReference type="EMBL" id="KAI7735356.1"/>
    </source>
</evidence>
<dbReference type="Proteomes" id="UP001206925">
    <property type="component" value="Unassembled WGS sequence"/>
</dbReference>
<name>A0AAD5GCH8_AMBAR</name>
<dbReference type="EMBL" id="JAMZMK010009496">
    <property type="protein sequence ID" value="KAI7735356.1"/>
    <property type="molecule type" value="Genomic_DNA"/>
</dbReference>
<dbReference type="GO" id="GO:0003723">
    <property type="term" value="F:RNA binding"/>
    <property type="evidence" value="ECO:0007669"/>
    <property type="project" value="TreeGrafter"/>
</dbReference>
<proteinExistence type="predicted"/>
<gene>
    <name evidence="2" type="ORF">M8C21_017530</name>
</gene>